<dbReference type="PROSITE" id="PS50297">
    <property type="entry name" value="ANK_REP_REGION"/>
    <property type="match status" value="1"/>
</dbReference>
<dbReference type="RefSeq" id="WP_072456764.1">
    <property type="nucleotide sequence ID" value="NZ_FPKH01000008.1"/>
</dbReference>
<dbReference type="Gene3D" id="1.25.40.20">
    <property type="entry name" value="Ankyrin repeat-containing domain"/>
    <property type="match status" value="3"/>
</dbReference>
<dbReference type="InterPro" id="IPR002110">
    <property type="entry name" value="Ankyrin_rpt"/>
</dbReference>
<reference evidence="5 6" key="1">
    <citation type="submission" date="2016-11" db="EMBL/GenBank/DDBJ databases">
        <authorList>
            <person name="Varghese N."/>
            <person name="Submissions S."/>
        </authorList>
    </citation>
    <scope>NUCLEOTIDE SEQUENCE [LARGE SCALE GENOMIC DNA]</scope>
    <source>
        <strain evidence="5 6">NFR18</strain>
    </source>
</reference>
<evidence type="ECO:0000256" key="1">
    <source>
        <dbReference type="ARBA" id="ARBA00022737"/>
    </source>
</evidence>
<dbReference type="Proteomes" id="UP000182489">
    <property type="component" value="Unassembled WGS sequence"/>
</dbReference>
<keyword evidence="1" id="KW-0677">Repeat</keyword>
<evidence type="ECO:0000313" key="5">
    <source>
        <dbReference type="EMBL" id="SFY24534.1"/>
    </source>
</evidence>
<name>A0AB38CIA2_9BURK</name>
<dbReference type="PANTHER" id="PTHR24123">
    <property type="entry name" value="ANKYRIN REPEAT-CONTAINING"/>
    <property type="match status" value="1"/>
</dbReference>
<dbReference type="InterPro" id="IPR036770">
    <property type="entry name" value="Ankyrin_rpt-contain_sf"/>
</dbReference>
<dbReference type="SMART" id="SM00248">
    <property type="entry name" value="ANK"/>
    <property type="match status" value="4"/>
</dbReference>
<dbReference type="InterPro" id="IPR011990">
    <property type="entry name" value="TPR-like_helical_dom_sf"/>
</dbReference>
<feature type="chain" id="PRO_5044261855" evidence="4">
    <location>
        <begin position="22"/>
        <end position="1273"/>
    </location>
</feature>
<protein>
    <submittedName>
        <fullName evidence="5">TPR repeat</fullName>
    </submittedName>
</protein>
<dbReference type="PROSITE" id="PS50088">
    <property type="entry name" value="ANK_REPEAT"/>
    <property type="match status" value="2"/>
</dbReference>
<feature type="repeat" description="ANK" evidence="3">
    <location>
        <begin position="897"/>
        <end position="929"/>
    </location>
</feature>
<dbReference type="InterPro" id="IPR051165">
    <property type="entry name" value="Multifunctional_ANK_Repeat"/>
</dbReference>
<keyword evidence="2 3" id="KW-0040">ANK repeat</keyword>
<dbReference type="SUPFAM" id="SSF81901">
    <property type="entry name" value="HCP-like"/>
    <property type="match status" value="2"/>
</dbReference>
<dbReference type="InterPro" id="IPR006597">
    <property type="entry name" value="Sel1-like"/>
</dbReference>
<dbReference type="Gene3D" id="1.25.40.10">
    <property type="entry name" value="Tetratricopeptide repeat domain"/>
    <property type="match status" value="2"/>
</dbReference>
<evidence type="ECO:0000256" key="4">
    <source>
        <dbReference type="SAM" id="SignalP"/>
    </source>
</evidence>
<evidence type="ECO:0000256" key="2">
    <source>
        <dbReference type="ARBA" id="ARBA00023043"/>
    </source>
</evidence>
<comment type="caution">
    <text evidence="5">The sequence shown here is derived from an EMBL/GenBank/DDBJ whole genome shotgun (WGS) entry which is preliminary data.</text>
</comment>
<accession>A0AB38CIA2</accession>
<sequence length="1273" mass="136950">MKKLWQLAVLGAGWAAGGACAGVPEGMASFQRGRCVDAVAQLRGPALGGNIKAQKVLGDIYAGEEQCSDVARSDADAVRWYLLAAKRGDRVAQEELVSLYTSWSGSMRNPARALPWLRSLASQGAGGPMAQLAKMYEEGEGVPADKVLSYALRLLALQDKEWRGAAELETYLPAHRSAMSPDQVDEAVRLAGLWQRGAPLPATSQTGQRSPQDWYLRAAEGGDMDAAYQLGMRCCNGADGLDERQAVRWLRKAAESGNAKAQLQLVKVYGMGWGVPQDYVLASMLSQLAAAGGEPEAAASVAGWAKAMNAAQNAEADQLARAWKVGMPLPQVSVHGMERMIQYVREARDKLPPTPEVRALFDAASEGDEAAFGQLLAGVALPGAYRIGENTLLHTLILPAYSLVEAESAWQKAQPRLDDPLLQQMQQRAHRQAQRERHAALLPARLRMMTLLLQRGVPVGEGTGGSSVAPLHLAAMYGNAAMVRLLLAHGADVRHYGAGNETLAPLEYALQQEDAGMLPELLDADERTANMIALLDAGSGLPYLVGDQRMAELRQAEKKTAKDGTAPPAERPLADHMLWSRLLGLTRGTEVLDKMLATGTTPEIYDEGKSLYAYAAEAGNAGALDWLKQRVPRHDAKGKDRWLDAAMRAMYNHQPASEDVLRQLVVPGMPWKQAGPAAEELHMRKRTTLDALHLETETLLWHAVRSQRPDWVTRLAAMGAPVVSDGYRPPLLAAVENSDAAMVKLLLGLGADPLGGEFPVLRMALKLKPTPENNNVLTLLLAAVAARQPLADIKWSPLDEALRSVRDAAGVERVSLMLAAGLPASQLGNNAAVLAVQSPQRALAPLLLEHGMLRRADGVRRAPGDAVVLRQALRAQRGDLLPRLLDLGLDPNWRGANQKSALEQAILNGNTEAMRLFLARGARIDDGTEHPWGGALDLAAASLNTDMLALATRDWTLSLDKVCLPDTPNLIDIVMNASDAYWDLLLKHGFSSAPPQCAHAMAPRLITAFAEEPGLILAGWLGQRFAARLPRLAGGLRQLAPQDWSALRAAGRADMLAILAAGGWRVPPAQVAAAPAHKDKAADLALQQRLPGRYTMGRRTEVASQIVLRADGRFSYQMVYGADEQAAQGRWSVLDGELLLQGDGKSPDAPFALLPPRPGDATTGPARIIVEYRNEAVPDIGLAALGDAPAFAKGVSGTQPWQVPFAGPLRHLALSHPEAGFATVALPARQGLLRFALYPPRSGMRDFHAVIGIGDDTLAWDRDGQMLSYDKVK</sequence>
<evidence type="ECO:0000256" key="3">
    <source>
        <dbReference type="PROSITE-ProRule" id="PRU00023"/>
    </source>
</evidence>
<dbReference type="Pfam" id="PF08238">
    <property type="entry name" value="Sel1"/>
    <property type="match status" value="5"/>
</dbReference>
<dbReference type="EMBL" id="FPKH01000008">
    <property type="protein sequence ID" value="SFY24534.1"/>
    <property type="molecule type" value="Genomic_DNA"/>
</dbReference>
<keyword evidence="4" id="KW-0732">Signal</keyword>
<dbReference type="AlphaFoldDB" id="A0AB38CIA2"/>
<gene>
    <name evidence="5" type="ORF">SAMN03097694_5316</name>
</gene>
<dbReference type="PANTHER" id="PTHR24123:SF134">
    <property type="entry name" value="PFS DOMAIN-CONTAINING PROTEIN"/>
    <property type="match status" value="1"/>
</dbReference>
<dbReference type="PROSITE" id="PS51257">
    <property type="entry name" value="PROKAR_LIPOPROTEIN"/>
    <property type="match status" value="1"/>
</dbReference>
<feature type="repeat" description="ANK" evidence="3">
    <location>
        <begin position="466"/>
        <end position="498"/>
    </location>
</feature>
<evidence type="ECO:0000313" key="6">
    <source>
        <dbReference type="Proteomes" id="UP000182489"/>
    </source>
</evidence>
<dbReference type="Pfam" id="PF00023">
    <property type="entry name" value="Ank"/>
    <property type="match status" value="1"/>
</dbReference>
<feature type="signal peptide" evidence="4">
    <location>
        <begin position="1"/>
        <end position="21"/>
    </location>
</feature>
<dbReference type="SMART" id="SM00671">
    <property type="entry name" value="SEL1"/>
    <property type="match status" value="4"/>
</dbReference>
<dbReference type="SUPFAM" id="SSF48403">
    <property type="entry name" value="Ankyrin repeat"/>
    <property type="match status" value="2"/>
</dbReference>
<organism evidence="5 6">
    <name type="scientific">Janthinobacterium lividum</name>
    <dbReference type="NCBI Taxonomy" id="29581"/>
    <lineage>
        <taxon>Bacteria</taxon>
        <taxon>Pseudomonadati</taxon>
        <taxon>Pseudomonadota</taxon>
        <taxon>Betaproteobacteria</taxon>
        <taxon>Burkholderiales</taxon>
        <taxon>Oxalobacteraceae</taxon>
        <taxon>Janthinobacterium</taxon>
    </lineage>
</organism>
<proteinExistence type="predicted"/>